<feature type="compositionally biased region" description="Basic and acidic residues" evidence="1">
    <location>
        <begin position="130"/>
        <end position="139"/>
    </location>
</feature>
<evidence type="ECO:0000259" key="2">
    <source>
        <dbReference type="PROSITE" id="PS50108"/>
    </source>
</evidence>
<proteinExistence type="evidence at transcript level"/>
<feature type="domain" description="CRIB" evidence="2">
    <location>
        <begin position="30"/>
        <end position="43"/>
    </location>
</feature>
<evidence type="ECO:0000313" key="4">
    <source>
        <dbReference type="EMBL" id="ABC88422.1"/>
    </source>
</evidence>
<dbReference type="Gene3D" id="3.90.810.10">
    <property type="entry name" value="CRIB domain"/>
    <property type="match status" value="1"/>
</dbReference>
<feature type="compositionally biased region" description="Low complexity" evidence="1">
    <location>
        <begin position="179"/>
        <end position="188"/>
    </location>
</feature>
<accession>Q71KW4</accession>
<sequence>MGTKMKGLLKGLRYISQIFEGEDKEPEMEIGFPTDVKHVAHIGWDGPSVNNAPSWMTEYKSAPLGATNGGEGTEVEPPKFPSAEFQPTGEPPKPKQSRQKDSSSSDQPVRDPSKPSRRRPSSGSVNVDIQPRETSEGSRRGRRSKSNNTGGGGGPDSPTSTQQDSSGIPKQSRRRKTKGSNSGGSSRSSRTKSLENGPDDRSATEPPSSSKPEREEEEGCLV</sequence>
<feature type="compositionally biased region" description="Basic and acidic residues" evidence="1">
    <location>
        <begin position="98"/>
        <end position="114"/>
    </location>
</feature>
<dbReference type="PANTHER" id="PTHR46325">
    <property type="entry name" value="CRIB DOMAIN-CONTAINING PROTEIN RIC8"/>
    <property type="match status" value="1"/>
</dbReference>
<evidence type="ECO:0000313" key="3">
    <source>
        <dbReference type="EMBL" id="AAQ05795.1"/>
    </source>
</evidence>
<dbReference type="InterPro" id="IPR036936">
    <property type="entry name" value="CRIB_dom_sf"/>
</dbReference>
<dbReference type="Pfam" id="PF00786">
    <property type="entry name" value="PBD"/>
    <property type="match status" value="1"/>
</dbReference>
<dbReference type="AlphaFoldDB" id="Q71KW4"/>
<reference evidence="4" key="2">
    <citation type="journal article" date="2006" name="Physiol. Plantarum">
        <title>A lily pollen-specific cDNA encoding the Cdc42[solidus]Rac-interactive-binding motif-containing protein associated with pollen tube growth.</title>
        <authorList>
            <person name="Hsu S.-W."/>
            <person name="Wang C.-S."/>
        </authorList>
    </citation>
    <scope>NUCLEOTIDE SEQUENCE</scope>
</reference>
<reference evidence="4" key="3">
    <citation type="submission" date="2006-01" db="EMBL/GenBank/DDBJ databases">
        <title>Novel function of gene mutants that encode the Cdc42/Rac-interactive binding motif-containing proteins associated with pollen tube growth.</title>
        <authorList>
            <person name="Hsu S.-W."/>
            <person name="Wang C.-S."/>
        </authorList>
    </citation>
    <scope>NUCLEOTIDE SEQUENCE</scope>
</reference>
<feature type="region of interest" description="Disordered" evidence="1">
    <location>
        <begin position="60"/>
        <end position="222"/>
    </location>
</feature>
<evidence type="ECO:0000256" key="1">
    <source>
        <dbReference type="SAM" id="MobiDB-lite"/>
    </source>
</evidence>
<organism evidence="3">
    <name type="scientific">Lilium longiflorum</name>
    <name type="common">Trumpet lily</name>
    <dbReference type="NCBI Taxonomy" id="4690"/>
    <lineage>
        <taxon>Eukaryota</taxon>
        <taxon>Viridiplantae</taxon>
        <taxon>Streptophyta</taxon>
        <taxon>Embryophyta</taxon>
        <taxon>Tracheophyta</taxon>
        <taxon>Spermatophyta</taxon>
        <taxon>Magnoliopsida</taxon>
        <taxon>Liliopsida</taxon>
        <taxon>Liliales</taxon>
        <taxon>Liliaceae</taxon>
        <taxon>Lilium</taxon>
    </lineage>
</organism>
<name>Q71KW4_LILLO</name>
<reference evidence="3" key="1">
    <citation type="submission" date="2002-01" db="EMBL/GenBank/DDBJ databases">
        <title>A lily pollen-specific transcript encoding the novel proline, serine, and glycine-rich protein associated with desiccation.</title>
        <authorList>
            <person name="Huang L.-Y."/>
            <person name="Shiu S.W."/>
            <person name="Wang C.-S."/>
        </authorList>
    </citation>
    <scope>NUCLEOTIDE SEQUENCE</scope>
</reference>
<dbReference type="PROSITE" id="PS50108">
    <property type="entry name" value="CRIB"/>
    <property type="match status" value="1"/>
</dbReference>
<dbReference type="PANTHER" id="PTHR46325:SF20">
    <property type="entry name" value="CRIB DOMAIN-CONTAINING PROTEIN RIC10"/>
    <property type="match status" value="1"/>
</dbReference>
<protein>
    <submittedName>
        <fullName evidence="3">Desiccation-associated protein</fullName>
    </submittedName>
    <submittedName>
        <fullName evidence="4">LLP12-2</fullName>
    </submittedName>
</protein>
<dbReference type="EMBL" id="DQ360824">
    <property type="protein sequence ID" value="ABC88422.1"/>
    <property type="molecule type" value="Genomic_DNA"/>
</dbReference>
<dbReference type="SMART" id="SM00285">
    <property type="entry name" value="PBD"/>
    <property type="match status" value="1"/>
</dbReference>
<dbReference type="InterPro" id="IPR000095">
    <property type="entry name" value="CRIB_dom"/>
</dbReference>
<dbReference type="FunFam" id="3.90.810.10:FF:000029">
    <property type="entry name" value="Elongation factor Ts, mitochondrial"/>
    <property type="match status" value="1"/>
</dbReference>
<dbReference type="EMBL" id="AF477624">
    <property type="protein sequence ID" value="AAQ05795.1"/>
    <property type="molecule type" value="mRNA"/>
</dbReference>
<dbReference type="CDD" id="cd00132">
    <property type="entry name" value="CRIB"/>
    <property type="match status" value="1"/>
</dbReference>